<evidence type="ECO:0000256" key="1">
    <source>
        <dbReference type="SAM" id="MobiDB-lite"/>
    </source>
</evidence>
<dbReference type="Proteomes" id="UP000663836">
    <property type="component" value="Unassembled WGS sequence"/>
</dbReference>
<protein>
    <submittedName>
        <fullName evidence="2">Uncharacterized protein</fullName>
    </submittedName>
</protein>
<evidence type="ECO:0000313" key="3">
    <source>
        <dbReference type="Proteomes" id="UP000663836"/>
    </source>
</evidence>
<proteinExistence type="predicted"/>
<comment type="caution">
    <text evidence="2">The sequence shown here is derived from an EMBL/GenBank/DDBJ whole genome shotgun (WGS) entry which is preliminary data.</text>
</comment>
<gene>
    <name evidence="2" type="ORF">JBS370_LOCUS33119</name>
</gene>
<name>A0A819WVH1_9BILA</name>
<dbReference type="AlphaFoldDB" id="A0A819WVH1"/>
<accession>A0A819WVH1</accession>
<organism evidence="2 3">
    <name type="scientific">Rotaria sordida</name>
    <dbReference type="NCBI Taxonomy" id="392033"/>
    <lineage>
        <taxon>Eukaryota</taxon>
        <taxon>Metazoa</taxon>
        <taxon>Spiralia</taxon>
        <taxon>Gnathifera</taxon>
        <taxon>Rotifera</taxon>
        <taxon>Eurotatoria</taxon>
        <taxon>Bdelloidea</taxon>
        <taxon>Philodinida</taxon>
        <taxon>Philodinidae</taxon>
        <taxon>Rotaria</taxon>
    </lineage>
</organism>
<dbReference type="EMBL" id="CAJOBD010009312">
    <property type="protein sequence ID" value="CAF4132473.1"/>
    <property type="molecule type" value="Genomic_DNA"/>
</dbReference>
<feature type="region of interest" description="Disordered" evidence="1">
    <location>
        <begin position="175"/>
        <end position="201"/>
    </location>
</feature>
<sequence>MNIYADPYNNQSSQRLSLLLDQSNADEFPVEPYLDEIEQDEEEPHFLDEIDITNDAIIHQSPFNVKACERMPLLKQLIRKEPMKKKPTNPLFSIEIVHLFYKCDASSSSSSIHSAFNQSFGFSVKSSNPAELNGDNVFILDRSSSSSSCSNFDGPLHSRQVAQDNLLTLVPYVAPSEPETTDTEENVRRSSRHRTPNPKYANDYISPIISPNLLSRALSPKRPLSSSNDTISADVMEKISDEQRKKIKISLTCPVDTGLFVLYHAYKAGSDGFRKLFENDTVNAFIALRQTFQYVESHDWTMARLHWLLRHKLLNVKNHDGEYDLQSTLTKIVFDIVKPMQEFDINSECTCIACPKRIRKHSSVDITLRDSIVSCGANLGPDEPHNYPDDYIIDDHFPVTDVTTNITSIE</sequence>
<reference evidence="2" key="1">
    <citation type="submission" date="2021-02" db="EMBL/GenBank/DDBJ databases">
        <authorList>
            <person name="Nowell W R."/>
        </authorList>
    </citation>
    <scope>NUCLEOTIDE SEQUENCE</scope>
</reference>
<evidence type="ECO:0000313" key="2">
    <source>
        <dbReference type="EMBL" id="CAF4132473.1"/>
    </source>
</evidence>